<accession>A0A9N9KP15</accession>
<dbReference type="PANTHER" id="PTHR48106">
    <property type="entry name" value="QUINONE OXIDOREDUCTASE PIG3-RELATED"/>
    <property type="match status" value="1"/>
</dbReference>
<reference evidence="4" key="1">
    <citation type="submission" date="2021-07" db="EMBL/GenBank/DDBJ databases">
        <authorList>
            <person name="Durling M."/>
        </authorList>
    </citation>
    <scope>NUCLEOTIDE SEQUENCE</scope>
</reference>
<evidence type="ECO:0000313" key="5">
    <source>
        <dbReference type="Proteomes" id="UP000696280"/>
    </source>
</evidence>
<proteinExistence type="predicted"/>
<dbReference type="Pfam" id="PF08240">
    <property type="entry name" value="ADH_N"/>
    <property type="match status" value="1"/>
</dbReference>
<dbReference type="GO" id="GO:0016651">
    <property type="term" value="F:oxidoreductase activity, acting on NAD(P)H"/>
    <property type="evidence" value="ECO:0007669"/>
    <property type="project" value="TreeGrafter"/>
</dbReference>
<dbReference type="AlphaFoldDB" id="A0A9N9KP15"/>
<evidence type="ECO:0000256" key="2">
    <source>
        <dbReference type="ARBA" id="ARBA00023002"/>
    </source>
</evidence>
<dbReference type="InterPro" id="IPR011032">
    <property type="entry name" value="GroES-like_sf"/>
</dbReference>
<dbReference type="InterPro" id="IPR013154">
    <property type="entry name" value="ADH-like_N"/>
</dbReference>
<keyword evidence="2" id="KW-0560">Oxidoreductase</keyword>
<name>A0A9N9KP15_9HELO</name>
<organism evidence="4 5">
    <name type="scientific">Hymenoscyphus fraxineus</name>
    <dbReference type="NCBI Taxonomy" id="746836"/>
    <lineage>
        <taxon>Eukaryota</taxon>
        <taxon>Fungi</taxon>
        <taxon>Dikarya</taxon>
        <taxon>Ascomycota</taxon>
        <taxon>Pezizomycotina</taxon>
        <taxon>Leotiomycetes</taxon>
        <taxon>Helotiales</taxon>
        <taxon>Helotiaceae</taxon>
        <taxon>Hymenoscyphus</taxon>
    </lineage>
</organism>
<evidence type="ECO:0000256" key="1">
    <source>
        <dbReference type="ARBA" id="ARBA00022857"/>
    </source>
</evidence>
<dbReference type="Gene3D" id="3.40.50.720">
    <property type="entry name" value="NAD(P)-binding Rossmann-like Domain"/>
    <property type="match status" value="1"/>
</dbReference>
<dbReference type="OrthoDB" id="203908at2759"/>
<dbReference type="SUPFAM" id="SSF50129">
    <property type="entry name" value="GroES-like"/>
    <property type="match status" value="1"/>
</dbReference>
<dbReference type="SUPFAM" id="SSF51735">
    <property type="entry name" value="NAD(P)-binding Rossmann-fold domains"/>
    <property type="match status" value="1"/>
</dbReference>
<feature type="domain" description="Enoyl reductase (ER)" evidence="3">
    <location>
        <begin position="10"/>
        <end position="320"/>
    </location>
</feature>
<evidence type="ECO:0000259" key="3">
    <source>
        <dbReference type="SMART" id="SM00829"/>
    </source>
</evidence>
<dbReference type="EMBL" id="CAJVRL010000038">
    <property type="protein sequence ID" value="CAG8950859.1"/>
    <property type="molecule type" value="Genomic_DNA"/>
</dbReference>
<dbReference type="PANTHER" id="PTHR48106:SF18">
    <property type="entry name" value="QUINONE OXIDOREDUCTASE PIG3"/>
    <property type="match status" value="1"/>
</dbReference>
<dbReference type="InterPro" id="IPR036291">
    <property type="entry name" value="NAD(P)-bd_dom_sf"/>
</dbReference>
<comment type="caution">
    <text evidence="4">The sequence shown here is derived from an EMBL/GenBank/DDBJ whole genome shotgun (WGS) entry which is preliminary data.</text>
</comment>
<sequence>MKAIVLSNPGSPSHYSFEQVPDPSPLPGHVTIKVEAFGLNHAEMHMRRGEWAETHRISGIECVGIVTACPSNEFPVGAKVAALMGGMGRTIAGSYAEYTRVPASNVALIDSNLSWEYLAVIPESYATAWTCLFRNLELERGETLLVRGGTSAFGLAAINLAVGAGAKVIATTRNLNREKKLLDLGVKRVILESHTLSAEFQGNEIIDKVLNLVGNSVLLDSMHIPRRGGRVCLAGFLGGLDPIPEFNPLAQLPSGVQFSFFGSFHFGTPGFPLSDVPLQNIASDVEGGKYEAKPVRVFNFEKIDEAHTLLEEGAGGKIIVTGVDKEDA</sequence>
<keyword evidence="1" id="KW-0521">NADP</keyword>
<dbReference type="InterPro" id="IPR013149">
    <property type="entry name" value="ADH-like_C"/>
</dbReference>
<dbReference type="SMART" id="SM00829">
    <property type="entry name" value="PKS_ER"/>
    <property type="match status" value="1"/>
</dbReference>
<gene>
    <name evidence="4" type="ORF">HYFRA_00003076</name>
</gene>
<dbReference type="InterPro" id="IPR020843">
    <property type="entry name" value="ER"/>
</dbReference>
<evidence type="ECO:0000313" key="4">
    <source>
        <dbReference type="EMBL" id="CAG8950859.1"/>
    </source>
</evidence>
<dbReference type="Proteomes" id="UP000696280">
    <property type="component" value="Unassembled WGS sequence"/>
</dbReference>
<dbReference type="Pfam" id="PF00107">
    <property type="entry name" value="ADH_zinc_N"/>
    <property type="match status" value="1"/>
</dbReference>
<dbReference type="GO" id="GO:0070402">
    <property type="term" value="F:NADPH binding"/>
    <property type="evidence" value="ECO:0007669"/>
    <property type="project" value="TreeGrafter"/>
</dbReference>
<keyword evidence="5" id="KW-1185">Reference proteome</keyword>
<dbReference type="Gene3D" id="3.90.180.10">
    <property type="entry name" value="Medium-chain alcohol dehydrogenases, catalytic domain"/>
    <property type="match status" value="1"/>
</dbReference>
<protein>
    <recommendedName>
        <fullName evidence="3">Enoyl reductase (ER) domain-containing protein</fullName>
    </recommendedName>
</protein>